<dbReference type="EMBL" id="CP077290">
    <property type="protein sequence ID" value="QXA49629.1"/>
    <property type="molecule type" value="Genomic_DNA"/>
</dbReference>
<reference evidence="5 6" key="1">
    <citation type="submission" date="2021-06" db="EMBL/GenBank/DDBJ databases">
        <title>FDA dAtabase for Regulatory Grade micrObial Sequences (FDA-ARGOS): Supporting development and validation of Infectious Disease Dx tests.</title>
        <authorList>
            <person name="Sproer C."/>
            <person name="Gronow S."/>
            <person name="Severitt S."/>
            <person name="Schroder I."/>
            <person name="Tallon L."/>
            <person name="Sadzewicz L."/>
            <person name="Zhao X."/>
            <person name="Boylan J."/>
            <person name="Ott S."/>
            <person name="Bowen H."/>
            <person name="Vavikolanu K."/>
            <person name="Mehta A."/>
            <person name="Aluvathingal J."/>
            <person name="Nadendla S."/>
            <person name="Lowell S."/>
            <person name="Myers T."/>
            <person name="Yan Y."/>
        </authorList>
    </citation>
    <scope>NUCLEOTIDE SEQUENCE [LARGE SCALE GENOMIC DNA]</scope>
    <source>
        <strain evidence="5 6">FDAARGOS 1428</strain>
    </source>
</reference>
<feature type="transmembrane region" description="Helical" evidence="1">
    <location>
        <begin position="15"/>
        <end position="37"/>
    </location>
</feature>
<feature type="transmembrane region" description="Helical" evidence="1">
    <location>
        <begin position="49"/>
        <end position="74"/>
    </location>
</feature>
<keyword evidence="1" id="KW-0472">Membrane</keyword>
<dbReference type="PANTHER" id="PTHR36153:SF1">
    <property type="entry name" value="TYPE VI SECRETION SYSTEM COMPONENT TSSM1"/>
    <property type="match status" value="1"/>
</dbReference>
<name>A0ABX8KKJ9_9ENTR</name>
<dbReference type="InterPro" id="IPR010623">
    <property type="entry name" value="IcmF_C"/>
</dbReference>
<feature type="domain" description="Type VI secretion system component TssM1 helical" evidence="4">
    <location>
        <begin position="886"/>
        <end position="990"/>
    </location>
</feature>
<dbReference type="Pfam" id="PF06744">
    <property type="entry name" value="IcmF_C"/>
    <property type="match status" value="1"/>
</dbReference>
<keyword evidence="6" id="KW-1185">Reference proteome</keyword>
<dbReference type="RefSeq" id="WP_176399444.1">
    <property type="nucleotide sequence ID" value="NZ_CP077290.1"/>
</dbReference>
<dbReference type="PROSITE" id="PS51257">
    <property type="entry name" value="PROKAR_LIPOPROTEIN"/>
    <property type="match status" value="1"/>
</dbReference>
<protein>
    <submittedName>
        <fullName evidence="5">Type VI secretion protein VasK</fullName>
    </submittedName>
</protein>
<dbReference type="Proteomes" id="UP000683583">
    <property type="component" value="Chromosome"/>
</dbReference>
<feature type="transmembrane region" description="Helical" evidence="1">
    <location>
        <begin position="372"/>
        <end position="393"/>
    </location>
</feature>
<dbReference type="InterPro" id="IPR009612">
    <property type="entry name" value="IcmF-rel"/>
</dbReference>
<keyword evidence="1" id="KW-1133">Transmembrane helix</keyword>
<evidence type="ECO:0000259" key="2">
    <source>
        <dbReference type="Pfam" id="PF06744"/>
    </source>
</evidence>
<feature type="domain" description="Type VI secretion system IcmF C-terminal" evidence="2">
    <location>
        <begin position="1002"/>
        <end position="1099"/>
    </location>
</feature>
<dbReference type="InterPro" id="IPR048677">
    <property type="entry name" value="TssM1_hel"/>
</dbReference>
<evidence type="ECO:0000313" key="5">
    <source>
        <dbReference type="EMBL" id="QXA49629.1"/>
    </source>
</evidence>
<evidence type="ECO:0000256" key="1">
    <source>
        <dbReference type="SAM" id="Phobius"/>
    </source>
</evidence>
<sequence>MRYFPLPVKKAEMRFWLIMLLLAVTMGLACFVVWQYPEKAGLTPGSVSQIRWLAGLCVAVAGSLLFAVLTFYGARFAGRQSFRQVRAEMKGDDVPREEKTSPEAPLFDSTFSGLVAHLRRRYNLFWRRKVSLLLVCGEPTHIAAIAPGLTEKQWLEGRQTVLIYGGSLLSAPDAERLAALRKLRRSRPLDGIVLALNDTQTTAGTLDNHLRTLEQVGEALHYQPPVYLWQVHDSDWPQETRATQALGALFPARATPEVAERHLRAILPSLREQGMAQICANPAHDFLLRFGRALEENGIAHWRTLLTPWLTEHLKRIPLRGLMFSPSLTAENVTGEGLHPHRWSAPAVWQGVTDDCIRARGVPVGMPWQRTLGISLLALIALWGACSLLSFIVNRQHIVSATERVQQLVQHPAINDEQLMALQLLRNDIGRMQNQEAHGAPWYQRFGLDHNAPLSAALMPWYTQANNRLIRDAAVQALTQKLTVLANLPPRSPQRAALAKTGYDQLKAYLMMALPDKADAAFYTQVMTGTRPARTAVSPALWQSIAPDLWTFYVQNLPSQPSWKITPDTQLVTQVRQVLLEQIGQRNAESTLYENMLTQVRRNYADMTLEDMTPQTDAARLFSSQEVVPGMFTRQAWEGGVQDAIDKAVASRRDEIDWVLSDNRKTVSGVVSPEALKQRLTDRYFTDFAGAWLNFLNSIRLNPAHNIADVTDQLTLTGDVRQSPLIALMNTLAYQGQTGQQKEAIADSLVKSAKNLLGKDEQPVIDQQAAGPVSPLDGTFGPLLALMGKNSAQNVMAADSSLSLQTYLTRLTRVRLRLQQVAGAPDPQAMMQQLAQTVFQGKSVDLTDTREYGSLVAASLGEEWSSFGDTMFVQPLAQAWETVLQPSAASLNEAWQRSVVANWHSAFDGRYPFAAGNNDASLPMLAAFIRRDSGRIDHFLTTQLGGVLHREGSTWVADSTNSQGLAFSPAFLKAINQLSELSDILFTDGSQGISFEMQGVAMPEVVETQLTLDGQKLHYFNQLADWQSIRWPGVMNKPGAMLTWTSTAAGARLFENDSGPWGVIRMLEKMKRRKENDGLYRLTVSAPDNRQLQWLLRTELGDGPLALLKLRNFTLPSQIFSVDAAILTENEPADVEYGDNDISSGAVDDD</sequence>
<accession>A0ABX8KKJ9</accession>
<organism evidence="5 6">
    <name type="scientific">Enterobacter cancerogenus</name>
    <dbReference type="NCBI Taxonomy" id="69218"/>
    <lineage>
        <taxon>Bacteria</taxon>
        <taxon>Pseudomonadati</taxon>
        <taxon>Pseudomonadota</taxon>
        <taxon>Gammaproteobacteria</taxon>
        <taxon>Enterobacterales</taxon>
        <taxon>Enterobacteriaceae</taxon>
        <taxon>Enterobacter</taxon>
        <taxon>Enterobacter cloacae complex</taxon>
    </lineage>
</organism>
<dbReference type="Pfam" id="PF21070">
    <property type="entry name" value="IcmF_helical"/>
    <property type="match status" value="1"/>
</dbReference>
<dbReference type="PANTHER" id="PTHR36153">
    <property type="entry name" value="INNER MEMBRANE PROTEIN-RELATED"/>
    <property type="match status" value="1"/>
</dbReference>
<feature type="domain" description="IcmF-related" evidence="3">
    <location>
        <begin position="420"/>
        <end position="736"/>
    </location>
</feature>
<evidence type="ECO:0000259" key="3">
    <source>
        <dbReference type="Pfam" id="PF06761"/>
    </source>
</evidence>
<dbReference type="InterPro" id="IPR053156">
    <property type="entry name" value="T6SS_TssM-like"/>
</dbReference>
<gene>
    <name evidence="5" type="ORF">I6L58_00840</name>
</gene>
<keyword evidence="1" id="KW-0812">Transmembrane</keyword>
<evidence type="ECO:0000313" key="6">
    <source>
        <dbReference type="Proteomes" id="UP000683583"/>
    </source>
</evidence>
<dbReference type="Pfam" id="PF06761">
    <property type="entry name" value="IcmF-related"/>
    <property type="match status" value="1"/>
</dbReference>
<evidence type="ECO:0000259" key="4">
    <source>
        <dbReference type="Pfam" id="PF21070"/>
    </source>
</evidence>
<proteinExistence type="predicted"/>